<evidence type="ECO:0000256" key="8">
    <source>
        <dbReference type="ARBA" id="ARBA00022989"/>
    </source>
</evidence>
<dbReference type="SMART" id="SM00382">
    <property type="entry name" value="AAA"/>
    <property type="match status" value="1"/>
</dbReference>
<dbReference type="PROSITE" id="PS50929">
    <property type="entry name" value="ABC_TM1F"/>
    <property type="match status" value="1"/>
</dbReference>
<feature type="domain" description="ABC transporter" evidence="12">
    <location>
        <begin position="341"/>
        <end position="577"/>
    </location>
</feature>
<feature type="domain" description="ABC transmembrane type-1" evidence="13">
    <location>
        <begin position="28"/>
        <end position="309"/>
    </location>
</feature>
<dbReference type="PATRIC" id="fig|1384056.3.peg.1073"/>
<dbReference type="SUPFAM" id="SSF52540">
    <property type="entry name" value="P-loop containing nucleoside triphosphate hydrolases"/>
    <property type="match status" value="1"/>
</dbReference>
<dbReference type="eggNOG" id="COG1132">
    <property type="taxonomic scope" value="Bacteria"/>
</dbReference>
<accession>A0A091B3H1</accession>
<dbReference type="InterPro" id="IPR017871">
    <property type="entry name" value="ABC_transporter-like_CS"/>
</dbReference>
<dbReference type="PROSITE" id="PS00211">
    <property type="entry name" value="ABC_TRANSPORTER_1"/>
    <property type="match status" value="1"/>
</dbReference>
<dbReference type="Proteomes" id="UP000029393">
    <property type="component" value="Unassembled WGS sequence"/>
</dbReference>
<evidence type="ECO:0000259" key="13">
    <source>
        <dbReference type="PROSITE" id="PS50929"/>
    </source>
</evidence>
<evidence type="ECO:0000313" key="15">
    <source>
        <dbReference type="Proteomes" id="UP000029393"/>
    </source>
</evidence>
<feature type="transmembrane region" description="Helical" evidence="11">
    <location>
        <begin position="144"/>
        <end position="162"/>
    </location>
</feature>
<keyword evidence="5" id="KW-0547">Nucleotide-binding</keyword>
<dbReference type="InterPro" id="IPR011527">
    <property type="entry name" value="ABC1_TM_dom"/>
</dbReference>
<feature type="transmembrane region" description="Helical" evidence="11">
    <location>
        <begin position="168"/>
        <end position="185"/>
    </location>
</feature>
<dbReference type="InterPro" id="IPR036640">
    <property type="entry name" value="ABC1_TM_sf"/>
</dbReference>
<dbReference type="GO" id="GO:0015421">
    <property type="term" value="F:ABC-type oligopeptide transporter activity"/>
    <property type="evidence" value="ECO:0007669"/>
    <property type="project" value="TreeGrafter"/>
</dbReference>
<dbReference type="Pfam" id="PF00005">
    <property type="entry name" value="ABC_tran"/>
    <property type="match status" value="1"/>
</dbReference>
<comment type="caution">
    <text evidence="14">The sequence shown here is derived from an EMBL/GenBank/DDBJ whole genome shotgun (WGS) entry which is preliminary data.</text>
</comment>
<dbReference type="GO" id="GO:0034040">
    <property type="term" value="F:ATPase-coupled lipid transmembrane transporter activity"/>
    <property type="evidence" value="ECO:0007669"/>
    <property type="project" value="InterPro"/>
</dbReference>
<reference evidence="14 15" key="1">
    <citation type="submission" date="2013-09" db="EMBL/GenBank/DDBJ databases">
        <title>Genome sequencing of Arenimonas metalli.</title>
        <authorList>
            <person name="Chen F."/>
            <person name="Wang G."/>
        </authorList>
    </citation>
    <scope>NUCLEOTIDE SEQUENCE [LARGE SCALE GENOMIC DNA]</scope>
    <source>
        <strain evidence="14 15">CF5-1</strain>
    </source>
</reference>
<keyword evidence="4 11" id="KW-0812">Transmembrane</keyword>
<evidence type="ECO:0000256" key="3">
    <source>
        <dbReference type="ARBA" id="ARBA00022475"/>
    </source>
</evidence>
<dbReference type="PANTHER" id="PTHR43394">
    <property type="entry name" value="ATP-DEPENDENT PERMEASE MDL1, MITOCHONDRIAL"/>
    <property type="match status" value="1"/>
</dbReference>
<dbReference type="EMBL" id="AVCK01000012">
    <property type="protein sequence ID" value="KFN47153.1"/>
    <property type="molecule type" value="Genomic_DNA"/>
</dbReference>
<evidence type="ECO:0000259" key="12">
    <source>
        <dbReference type="PROSITE" id="PS50893"/>
    </source>
</evidence>
<dbReference type="InterPro" id="IPR027417">
    <property type="entry name" value="P-loop_NTPase"/>
</dbReference>
<dbReference type="GO" id="GO:0005524">
    <property type="term" value="F:ATP binding"/>
    <property type="evidence" value="ECO:0007669"/>
    <property type="project" value="UniProtKB-KW"/>
</dbReference>
<dbReference type="SUPFAM" id="SSF90123">
    <property type="entry name" value="ABC transporter transmembrane region"/>
    <property type="match status" value="1"/>
</dbReference>
<keyword evidence="6" id="KW-0067">ATP-binding</keyword>
<dbReference type="PANTHER" id="PTHR43394:SF1">
    <property type="entry name" value="ATP-BINDING CASSETTE SUB-FAMILY B MEMBER 10, MITOCHONDRIAL"/>
    <property type="match status" value="1"/>
</dbReference>
<dbReference type="OrthoDB" id="6828292at2"/>
<dbReference type="Pfam" id="PF00664">
    <property type="entry name" value="ABC_membrane"/>
    <property type="match status" value="1"/>
</dbReference>
<comment type="subcellular location">
    <subcellularLocation>
        <location evidence="1">Cell membrane</location>
        <topology evidence="1">Multi-pass membrane protein</topology>
    </subcellularLocation>
</comment>
<dbReference type="NCBIfam" id="TIGR02203">
    <property type="entry name" value="MsbA_lipidA"/>
    <property type="match status" value="1"/>
</dbReference>
<keyword evidence="2" id="KW-0813">Transport</keyword>
<dbReference type="InterPro" id="IPR003593">
    <property type="entry name" value="AAA+_ATPase"/>
</dbReference>
<dbReference type="GO" id="GO:0005886">
    <property type="term" value="C:plasma membrane"/>
    <property type="evidence" value="ECO:0007669"/>
    <property type="project" value="UniProtKB-SubCell"/>
</dbReference>
<keyword evidence="9" id="KW-0445">Lipid transport</keyword>
<proteinExistence type="predicted"/>
<feature type="transmembrane region" description="Helical" evidence="11">
    <location>
        <begin position="22"/>
        <end position="44"/>
    </location>
</feature>
<dbReference type="AlphaFoldDB" id="A0A091B3H1"/>
<evidence type="ECO:0000256" key="2">
    <source>
        <dbReference type="ARBA" id="ARBA00022448"/>
    </source>
</evidence>
<evidence type="ECO:0000256" key="1">
    <source>
        <dbReference type="ARBA" id="ARBA00004651"/>
    </source>
</evidence>
<evidence type="ECO:0000256" key="4">
    <source>
        <dbReference type="ARBA" id="ARBA00022692"/>
    </source>
</evidence>
<keyword evidence="10 11" id="KW-0472">Membrane</keyword>
<dbReference type="CDD" id="cd18552">
    <property type="entry name" value="ABC_6TM_MsbA_like"/>
    <property type="match status" value="1"/>
</dbReference>
<dbReference type="InterPro" id="IPR011917">
    <property type="entry name" value="ABC_transpr_lipidA"/>
</dbReference>
<feature type="transmembrane region" description="Helical" evidence="11">
    <location>
        <begin position="248"/>
        <end position="268"/>
    </location>
</feature>
<feature type="transmembrane region" description="Helical" evidence="11">
    <location>
        <begin position="64"/>
        <end position="83"/>
    </location>
</feature>
<dbReference type="GO" id="GO:0016887">
    <property type="term" value="F:ATP hydrolysis activity"/>
    <property type="evidence" value="ECO:0007669"/>
    <property type="project" value="InterPro"/>
</dbReference>
<evidence type="ECO:0000256" key="11">
    <source>
        <dbReference type="SAM" id="Phobius"/>
    </source>
</evidence>
<evidence type="ECO:0000256" key="7">
    <source>
        <dbReference type="ARBA" id="ARBA00022967"/>
    </source>
</evidence>
<evidence type="ECO:0000256" key="9">
    <source>
        <dbReference type="ARBA" id="ARBA00023055"/>
    </source>
</evidence>
<evidence type="ECO:0000256" key="6">
    <source>
        <dbReference type="ARBA" id="ARBA00022840"/>
    </source>
</evidence>
<organism evidence="14 15">
    <name type="scientific">Arenimonas metalli CF5-1</name>
    <dbReference type="NCBI Taxonomy" id="1384056"/>
    <lineage>
        <taxon>Bacteria</taxon>
        <taxon>Pseudomonadati</taxon>
        <taxon>Pseudomonadota</taxon>
        <taxon>Gammaproteobacteria</taxon>
        <taxon>Lysobacterales</taxon>
        <taxon>Lysobacteraceae</taxon>
        <taxon>Arenimonas</taxon>
    </lineage>
</organism>
<dbReference type="InterPro" id="IPR003439">
    <property type="entry name" value="ABC_transporter-like_ATP-bd"/>
</dbReference>
<sequence length="585" mass="62922">MSQPETSAWAVYRRLLGRAKKYSFFLGAAGVGMVFEAGAASAFTWMMEPMINGTFVDRDPEVRWSLPLIIIGLFVLRGLATFCTDYGMARAGRSVVRDLRGEVLEKYLRLPSARFDAEPVPSMVSRLNYDTEQVTQASSDAIKVILTDSLTIVGLLGVMFWYSPRVTLVMLVVAPLIAGISGVVGRRYRQINRGIQDGVANMAQSAEQALSAQQEVKVYGAQASELARYTALINRNLGLSIKVESTRAAASSVVQVLAATALAVILLVAGSEAAKGRMDAGSFVAMLTAMMAMLPSLKRITNVQSLVQRGVAAADRLFAILDEPDEPDRGTMPLLHARGEIEFRDVSVRYPGQEAPALAGISFTAKPGTVTAIVGRSGSGKSTLIRMLPRFYEPSGGAVLVDGVPVEQYRLADLRRQIAIVGQRVMLFDDSIAANIAYGQAAGVDPARVRAAAEAANAAEFIDRLPGGMDARIGENGGLLSGGQRQRLAIARAILKDAPILILDEATAALDTESERLVQDALNRLIPEHTTLVIAHRLSTVEHADQVLVLDAGRLVEQGTHAELLARGGLYAHLHRMQFRETEAG</sequence>
<dbReference type="InterPro" id="IPR039421">
    <property type="entry name" value="Type_1_exporter"/>
</dbReference>
<dbReference type="FunFam" id="3.40.50.300:FF:000140">
    <property type="entry name" value="Lipid A export ATP-binding/permease protein MsbA"/>
    <property type="match status" value="1"/>
</dbReference>
<dbReference type="PROSITE" id="PS50893">
    <property type="entry name" value="ABC_TRANSPORTER_2"/>
    <property type="match status" value="1"/>
</dbReference>
<keyword evidence="3" id="KW-1003">Cell membrane</keyword>
<gene>
    <name evidence="14" type="ORF">N787_02300</name>
</gene>
<keyword evidence="15" id="KW-1185">Reference proteome</keyword>
<protein>
    <submittedName>
        <fullName evidence="14">Uncharacterized protein</fullName>
    </submittedName>
</protein>
<dbReference type="STRING" id="1384056.N787_02300"/>
<dbReference type="Gene3D" id="1.20.1560.10">
    <property type="entry name" value="ABC transporter type 1, transmembrane domain"/>
    <property type="match status" value="1"/>
</dbReference>
<evidence type="ECO:0000256" key="5">
    <source>
        <dbReference type="ARBA" id="ARBA00022741"/>
    </source>
</evidence>
<keyword evidence="7" id="KW-1278">Translocase</keyword>
<evidence type="ECO:0000313" key="14">
    <source>
        <dbReference type="EMBL" id="KFN47153.1"/>
    </source>
</evidence>
<evidence type="ECO:0000256" key="10">
    <source>
        <dbReference type="ARBA" id="ARBA00023136"/>
    </source>
</evidence>
<name>A0A091B3H1_9GAMM</name>
<dbReference type="RefSeq" id="WP_034211314.1">
    <property type="nucleotide sequence ID" value="NZ_AVCK01000012.1"/>
</dbReference>
<dbReference type="Gene3D" id="3.40.50.300">
    <property type="entry name" value="P-loop containing nucleotide triphosphate hydrolases"/>
    <property type="match status" value="1"/>
</dbReference>
<keyword evidence="8 11" id="KW-1133">Transmembrane helix</keyword>